<keyword evidence="4" id="KW-0143">Chaperone</keyword>
<evidence type="ECO:0000313" key="6">
    <source>
        <dbReference type="Proteomes" id="UP000321491"/>
    </source>
</evidence>
<protein>
    <recommendedName>
        <fullName evidence="4">Flagellar assembly factor FliW</fullName>
    </recommendedName>
</protein>
<dbReference type="GO" id="GO:0044780">
    <property type="term" value="P:bacterial-type flagellum assembly"/>
    <property type="evidence" value="ECO:0007669"/>
    <property type="project" value="UniProtKB-UniRule"/>
</dbReference>
<keyword evidence="5" id="KW-0282">Flagellum</keyword>
<keyword evidence="5" id="KW-0966">Cell projection</keyword>
<dbReference type="Pfam" id="PF02623">
    <property type="entry name" value="FliW"/>
    <property type="match status" value="1"/>
</dbReference>
<sequence>MYIQTKYLGELSIKEEQVIHFLDGLPGFPNETKFVLLELPENPFFNILQSIHTKDVAFIVTSPYHFYKTYAFDLSPSIIEKLQIETESDVNVLTIVTLATPFSKSTINLKAPLILNIKKQYGKQYILNETDYPIKAPITTLQKVKGE</sequence>
<dbReference type="AlphaFoldDB" id="A0A511UXQ5"/>
<dbReference type="PANTHER" id="PTHR39190">
    <property type="entry name" value="FLAGELLAR ASSEMBLY FACTOR FLIW"/>
    <property type="match status" value="1"/>
</dbReference>
<keyword evidence="5" id="KW-0969">Cilium</keyword>
<accession>A0A511UXQ5</accession>
<comment type="function">
    <text evidence="4">Acts as an anti-CsrA protein, binds CsrA and prevents it from repressing translation of its target genes, one of which is flagellin. Binds to flagellin and participates in the assembly of the flagellum.</text>
</comment>
<evidence type="ECO:0000313" key="5">
    <source>
        <dbReference type="EMBL" id="GEN29912.1"/>
    </source>
</evidence>
<comment type="subcellular location">
    <subcellularLocation>
        <location evidence="4">Cytoplasm</location>
    </subcellularLocation>
</comment>
<name>A0A511UXQ5_9BACI</name>
<dbReference type="GO" id="GO:0005737">
    <property type="term" value="C:cytoplasm"/>
    <property type="evidence" value="ECO:0007669"/>
    <property type="project" value="UniProtKB-SubCell"/>
</dbReference>
<keyword evidence="1 4" id="KW-0963">Cytoplasm</keyword>
<dbReference type="RefSeq" id="WP_146934464.1">
    <property type="nucleotide sequence ID" value="NZ_BJXW01000003.1"/>
</dbReference>
<proteinExistence type="inferred from homology"/>
<keyword evidence="3 4" id="KW-0810">Translation regulation</keyword>
<comment type="similarity">
    <text evidence="4">Belongs to the FliW family.</text>
</comment>
<dbReference type="Gene3D" id="2.30.290.10">
    <property type="entry name" value="BH3618-like"/>
    <property type="match status" value="1"/>
</dbReference>
<dbReference type="Proteomes" id="UP000321491">
    <property type="component" value="Unassembled WGS sequence"/>
</dbReference>
<reference evidence="5 6" key="1">
    <citation type="submission" date="2019-07" db="EMBL/GenBank/DDBJ databases">
        <title>Whole genome shotgun sequence of Cerasibacillus quisquiliarum NBRC 102429.</title>
        <authorList>
            <person name="Hosoyama A."/>
            <person name="Uohara A."/>
            <person name="Ohji S."/>
            <person name="Ichikawa N."/>
        </authorList>
    </citation>
    <scope>NUCLEOTIDE SEQUENCE [LARGE SCALE GENOMIC DNA]</scope>
    <source>
        <strain evidence="5 6">NBRC 102429</strain>
    </source>
</reference>
<dbReference type="HAMAP" id="MF_01185">
    <property type="entry name" value="FliW"/>
    <property type="match status" value="1"/>
</dbReference>
<evidence type="ECO:0000256" key="4">
    <source>
        <dbReference type="HAMAP-Rule" id="MF_01185"/>
    </source>
</evidence>
<evidence type="ECO:0000256" key="2">
    <source>
        <dbReference type="ARBA" id="ARBA00022795"/>
    </source>
</evidence>
<dbReference type="NCBIfam" id="NF009793">
    <property type="entry name" value="PRK13285.1-1"/>
    <property type="match status" value="1"/>
</dbReference>
<comment type="subunit">
    <text evidence="4">Interacts with translational regulator CsrA and flagellin(s).</text>
</comment>
<dbReference type="PANTHER" id="PTHR39190:SF1">
    <property type="entry name" value="FLAGELLAR ASSEMBLY FACTOR FLIW"/>
    <property type="match status" value="1"/>
</dbReference>
<evidence type="ECO:0000256" key="1">
    <source>
        <dbReference type="ARBA" id="ARBA00022490"/>
    </source>
</evidence>
<dbReference type="EMBL" id="BJXW01000003">
    <property type="protein sequence ID" value="GEN29912.1"/>
    <property type="molecule type" value="Genomic_DNA"/>
</dbReference>
<evidence type="ECO:0000256" key="3">
    <source>
        <dbReference type="ARBA" id="ARBA00022845"/>
    </source>
</evidence>
<keyword evidence="2 4" id="KW-1005">Bacterial flagellum biogenesis</keyword>
<dbReference type="SUPFAM" id="SSF141457">
    <property type="entry name" value="BH3618-like"/>
    <property type="match status" value="1"/>
</dbReference>
<organism evidence="5 6">
    <name type="scientific">Cerasibacillus quisquiliarum</name>
    <dbReference type="NCBI Taxonomy" id="227865"/>
    <lineage>
        <taxon>Bacteria</taxon>
        <taxon>Bacillati</taxon>
        <taxon>Bacillota</taxon>
        <taxon>Bacilli</taxon>
        <taxon>Bacillales</taxon>
        <taxon>Bacillaceae</taxon>
        <taxon>Cerasibacillus</taxon>
    </lineage>
</organism>
<keyword evidence="6" id="KW-1185">Reference proteome</keyword>
<dbReference type="InterPro" id="IPR024046">
    <property type="entry name" value="Flagellar_assmbl_FliW_dom_sf"/>
</dbReference>
<comment type="caution">
    <text evidence="5">The sequence shown here is derived from an EMBL/GenBank/DDBJ whole genome shotgun (WGS) entry which is preliminary data.</text>
</comment>
<dbReference type="OrthoDB" id="9801235at2"/>
<dbReference type="InterPro" id="IPR003775">
    <property type="entry name" value="Flagellar_assembly_factor_FliW"/>
</dbReference>
<gene>
    <name evidence="4 5" type="primary">fliW</name>
    <name evidence="5" type="ORF">CQU01_01500</name>
</gene>
<dbReference type="GO" id="GO:0006417">
    <property type="term" value="P:regulation of translation"/>
    <property type="evidence" value="ECO:0007669"/>
    <property type="project" value="UniProtKB-KW"/>
</dbReference>